<dbReference type="Proteomes" id="UP001189429">
    <property type="component" value="Unassembled WGS sequence"/>
</dbReference>
<feature type="compositionally biased region" description="Low complexity" evidence="1">
    <location>
        <begin position="224"/>
        <end position="234"/>
    </location>
</feature>
<evidence type="ECO:0000313" key="3">
    <source>
        <dbReference type="Proteomes" id="UP001189429"/>
    </source>
</evidence>
<sequence length="275" mass="29453">MAATSLPPSPGLPAAGPGASGSLEMTLLDGMISDDAVYRSSSSILDCDGVVSLVDAVDNFYSELGHIHDHGMTLDSAWHREDLDEGLGSRCDRGYASGHDHAHVDYDDHVGYDGNVDFVDHIHGSDHDHFEYNDHVDYDDRVDYHDLPGIGDQLDSTGSQDIGDQLMTHNCLDIGDQKKFSDLQDIEGTFYAAETKVYIAHTSVTGASITTFAASQSIASPTCAPQTPQTSASPSPTPTTAPTPALTPAPMTAMLKTPSWTSRARLLRSEVIPLH</sequence>
<protein>
    <submittedName>
        <fullName evidence="2">Uncharacterized protein</fullName>
    </submittedName>
</protein>
<proteinExistence type="predicted"/>
<feature type="compositionally biased region" description="Pro residues" evidence="1">
    <location>
        <begin position="235"/>
        <end position="247"/>
    </location>
</feature>
<gene>
    <name evidence="2" type="ORF">PCOR1329_LOCUS34000</name>
</gene>
<organism evidence="2 3">
    <name type="scientific">Prorocentrum cordatum</name>
    <dbReference type="NCBI Taxonomy" id="2364126"/>
    <lineage>
        <taxon>Eukaryota</taxon>
        <taxon>Sar</taxon>
        <taxon>Alveolata</taxon>
        <taxon>Dinophyceae</taxon>
        <taxon>Prorocentrales</taxon>
        <taxon>Prorocentraceae</taxon>
        <taxon>Prorocentrum</taxon>
    </lineage>
</organism>
<dbReference type="EMBL" id="CAUYUJ010014186">
    <property type="protein sequence ID" value="CAK0837929.1"/>
    <property type="molecule type" value="Genomic_DNA"/>
</dbReference>
<feature type="region of interest" description="Disordered" evidence="1">
    <location>
        <begin position="220"/>
        <end position="251"/>
    </location>
</feature>
<evidence type="ECO:0000313" key="2">
    <source>
        <dbReference type="EMBL" id="CAK0837929.1"/>
    </source>
</evidence>
<keyword evidence="3" id="KW-1185">Reference proteome</keyword>
<comment type="caution">
    <text evidence="2">The sequence shown here is derived from an EMBL/GenBank/DDBJ whole genome shotgun (WGS) entry which is preliminary data.</text>
</comment>
<name>A0ABN9SZC9_9DINO</name>
<evidence type="ECO:0000256" key="1">
    <source>
        <dbReference type="SAM" id="MobiDB-lite"/>
    </source>
</evidence>
<accession>A0ABN9SZC9</accession>
<reference evidence="2" key="1">
    <citation type="submission" date="2023-10" db="EMBL/GenBank/DDBJ databases">
        <authorList>
            <person name="Chen Y."/>
            <person name="Shah S."/>
            <person name="Dougan E. K."/>
            <person name="Thang M."/>
            <person name="Chan C."/>
        </authorList>
    </citation>
    <scope>NUCLEOTIDE SEQUENCE [LARGE SCALE GENOMIC DNA]</scope>
</reference>